<evidence type="ECO:0000259" key="6">
    <source>
        <dbReference type="PROSITE" id="PS50023"/>
    </source>
</evidence>
<feature type="compositionally biased region" description="Polar residues" evidence="5">
    <location>
        <begin position="80"/>
        <end position="94"/>
    </location>
</feature>
<evidence type="ECO:0000313" key="7">
    <source>
        <dbReference type="Proteomes" id="UP000515129"/>
    </source>
</evidence>
<keyword evidence="7" id="KW-1185">Reference proteome</keyword>
<dbReference type="PROSITE" id="PS00478">
    <property type="entry name" value="LIM_DOMAIN_1"/>
    <property type="match status" value="1"/>
</dbReference>
<dbReference type="SMART" id="SM00132">
    <property type="entry name" value="LIM"/>
    <property type="match status" value="1"/>
</dbReference>
<dbReference type="Proteomes" id="UP000515129">
    <property type="component" value="Chromosome 34"/>
</dbReference>
<name>A0A6P6KS29_CARAU</name>
<evidence type="ECO:0000256" key="3">
    <source>
        <dbReference type="ARBA" id="ARBA00023038"/>
    </source>
</evidence>
<protein>
    <submittedName>
        <fullName evidence="8">Mucin-22-like isoform X1</fullName>
    </submittedName>
</protein>
<organism evidence="7 8">
    <name type="scientific">Carassius auratus</name>
    <name type="common">Goldfish</name>
    <dbReference type="NCBI Taxonomy" id="7957"/>
    <lineage>
        <taxon>Eukaryota</taxon>
        <taxon>Metazoa</taxon>
        <taxon>Chordata</taxon>
        <taxon>Craniata</taxon>
        <taxon>Vertebrata</taxon>
        <taxon>Euteleostomi</taxon>
        <taxon>Actinopterygii</taxon>
        <taxon>Neopterygii</taxon>
        <taxon>Teleostei</taxon>
        <taxon>Ostariophysi</taxon>
        <taxon>Cypriniformes</taxon>
        <taxon>Cyprinidae</taxon>
        <taxon>Cyprininae</taxon>
        <taxon>Carassius</taxon>
    </lineage>
</organism>
<evidence type="ECO:0000256" key="4">
    <source>
        <dbReference type="PROSITE-ProRule" id="PRU00125"/>
    </source>
</evidence>
<dbReference type="RefSeq" id="XP_026074286.1">
    <property type="nucleotide sequence ID" value="XM_026218501.1"/>
</dbReference>
<dbReference type="PROSITE" id="PS50023">
    <property type="entry name" value="LIM_DOMAIN_2"/>
    <property type="match status" value="1"/>
</dbReference>
<evidence type="ECO:0000313" key="8">
    <source>
        <dbReference type="RefSeq" id="XP_026074286.1"/>
    </source>
</evidence>
<keyword evidence="3 4" id="KW-0440">LIM domain</keyword>
<dbReference type="GO" id="GO:0046872">
    <property type="term" value="F:metal ion binding"/>
    <property type="evidence" value="ECO:0007669"/>
    <property type="project" value="UniProtKB-KW"/>
</dbReference>
<dbReference type="InterPro" id="IPR052621">
    <property type="entry name" value="Cell_Prolif/Cornif_Regul"/>
</dbReference>
<accession>A0A6P6KS29</accession>
<feature type="compositionally biased region" description="Low complexity" evidence="5">
    <location>
        <begin position="1"/>
        <end position="19"/>
    </location>
</feature>
<feature type="region of interest" description="Disordered" evidence="5">
    <location>
        <begin position="64"/>
        <end position="130"/>
    </location>
</feature>
<dbReference type="OrthoDB" id="9908139at2759"/>
<evidence type="ECO:0000256" key="2">
    <source>
        <dbReference type="ARBA" id="ARBA00022833"/>
    </source>
</evidence>
<keyword evidence="2 4" id="KW-0862">Zinc</keyword>
<gene>
    <name evidence="8" type="primary">LOC113053457</name>
</gene>
<evidence type="ECO:0000256" key="1">
    <source>
        <dbReference type="ARBA" id="ARBA00022723"/>
    </source>
</evidence>
<evidence type="ECO:0000256" key="5">
    <source>
        <dbReference type="SAM" id="MobiDB-lite"/>
    </source>
</evidence>
<proteinExistence type="predicted"/>
<reference evidence="8" key="1">
    <citation type="submission" date="2025-08" db="UniProtKB">
        <authorList>
            <consortium name="RefSeq"/>
        </authorList>
    </citation>
    <scope>IDENTIFICATION</scope>
    <source>
        <strain evidence="8">Wakin</strain>
        <tissue evidence="8">Muscle</tissue>
    </source>
</reference>
<dbReference type="Gene3D" id="2.10.110.10">
    <property type="entry name" value="Cysteine Rich Protein"/>
    <property type="match status" value="1"/>
</dbReference>
<dbReference type="GO" id="GO:0005737">
    <property type="term" value="C:cytoplasm"/>
    <property type="evidence" value="ECO:0007669"/>
    <property type="project" value="TreeGrafter"/>
</dbReference>
<dbReference type="InterPro" id="IPR001781">
    <property type="entry name" value="Znf_LIM"/>
</dbReference>
<dbReference type="KEGG" id="caua:113053457"/>
<dbReference type="CDD" id="cd08368">
    <property type="entry name" value="LIM"/>
    <property type="match status" value="1"/>
</dbReference>
<dbReference type="PANTHER" id="PTHR15468:SF7">
    <property type="entry name" value="SCIELLIN"/>
    <property type="match status" value="1"/>
</dbReference>
<dbReference type="GO" id="GO:0008544">
    <property type="term" value="P:epidermis development"/>
    <property type="evidence" value="ECO:0007669"/>
    <property type="project" value="TreeGrafter"/>
</dbReference>
<sequence>MAFTPKSYSKTVTTSSTRSTKVDDGKKKSLLKDNSWIKTNVNEEEKVERDGNFGKTVLSRYKSNESLVSPQDKTSKTESKTITVSPSSGSTVQALSKRFGGSQDQLNETRTTGTKTTVKAEPRKSSTSTTTIKDGAKITETTVTTTKQDVVKSSTKSETLTDKDLAGLNTKTSGDYKTEVITIKSSKDTVDGPTSPVKTTTSVRTYTRGDVSPTKTTSYSVRSTKSTEDQLFDTLIPTSIKSANTDSTDYKTEVVTVKTSKTISDAPTSPLKTTTSIKTYTKEDVSPPKTTSYSTKSDYKTEVVTVKSSKDTVNVPTSPVKTTTSIKTYTKEDVSPTQTTSYSTKSDYKTEVVTVKTSKDISDAPTSPVKTTTSIKTYTKEDVSPTKTTSYSVRSTKSTEDQLFDTLIPTSIKSANTKYDSSREDISVSKSTRTVYSTNEGDEWSTVTSPSYSRTSYTESRPVDYLSDTLTSKSTTTVYTSPERVVSGKDICTVCHKNMYTDEKIILDDMNINCHASCFKCGVCNASLGLLKAGDSLWVYRRAIHCESCFGVTKGKWLR</sequence>
<feature type="region of interest" description="Disordered" evidence="5">
    <location>
        <begin position="1"/>
        <end position="28"/>
    </location>
</feature>
<dbReference type="PANTHER" id="PTHR15468">
    <property type="entry name" value="ZNF185"/>
    <property type="match status" value="1"/>
</dbReference>
<keyword evidence="1 4" id="KW-0479">Metal-binding</keyword>
<dbReference type="AlphaFoldDB" id="A0A6P6KS29"/>
<dbReference type="GeneID" id="113053457"/>
<feature type="domain" description="LIM zinc-binding" evidence="6">
    <location>
        <begin position="490"/>
        <end position="556"/>
    </location>
</feature>